<comment type="caution">
    <text evidence="11">The sequence shown here is derived from an EMBL/GenBank/DDBJ whole genome shotgun (WGS) entry which is preliminary data.</text>
</comment>
<keyword evidence="5 10" id="KW-0472">Membrane</keyword>
<keyword evidence="10" id="KW-0406">Ion transport</keyword>
<organism evidence="11 12">
    <name type="scientific">Actinokineospora spheciospongiae</name>
    <dbReference type="NCBI Taxonomy" id="909613"/>
    <lineage>
        <taxon>Bacteria</taxon>
        <taxon>Bacillati</taxon>
        <taxon>Actinomycetota</taxon>
        <taxon>Actinomycetes</taxon>
        <taxon>Pseudonocardiales</taxon>
        <taxon>Pseudonocardiaceae</taxon>
        <taxon>Actinokineospora</taxon>
    </lineage>
</organism>
<dbReference type="GO" id="GO:0140114">
    <property type="term" value="P:cellular detoxification of fluoride"/>
    <property type="evidence" value="ECO:0007669"/>
    <property type="project" value="UniProtKB-UniRule"/>
</dbReference>
<dbReference type="PANTHER" id="PTHR28259">
    <property type="entry name" value="FLUORIDE EXPORT PROTEIN 1-RELATED"/>
    <property type="match status" value="1"/>
</dbReference>
<dbReference type="RefSeq" id="WP_035285497.1">
    <property type="nucleotide sequence ID" value="NZ_AYXG01000165.1"/>
</dbReference>
<dbReference type="eggNOG" id="COG0239">
    <property type="taxonomic scope" value="Bacteria"/>
</dbReference>
<feature type="transmembrane region" description="Helical" evidence="10">
    <location>
        <begin position="65"/>
        <end position="83"/>
    </location>
</feature>
<keyword evidence="10" id="KW-0813">Transport</keyword>
<dbReference type="Pfam" id="PF02537">
    <property type="entry name" value="CRCB"/>
    <property type="match status" value="1"/>
</dbReference>
<reference evidence="11 12" key="1">
    <citation type="journal article" date="2014" name="Genome Announc.">
        <title>Draft Genome Sequence of the Antitrypanosomally Active Sponge-Associated Bacterium Actinokineospora sp. Strain EG49.</title>
        <authorList>
            <person name="Harjes J."/>
            <person name="Ryu T."/>
            <person name="Abdelmohsen U.R."/>
            <person name="Moitinho-Silva L."/>
            <person name="Horn H."/>
            <person name="Ravasi T."/>
            <person name="Hentschel U."/>
        </authorList>
    </citation>
    <scope>NUCLEOTIDE SEQUENCE [LARGE SCALE GENOMIC DNA]</scope>
    <source>
        <strain evidence="11 12">EG49</strain>
    </source>
</reference>
<dbReference type="HAMAP" id="MF_00454">
    <property type="entry name" value="FluC"/>
    <property type="match status" value="1"/>
</dbReference>
<evidence type="ECO:0000256" key="7">
    <source>
        <dbReference type="ARBA" id="ARBA00035120"/>
    </source>
</evidence>
<keyword evidence="4 10" id="KW-1133">Transmembrane helix</keyword>
<comment type="similarity">
    <text evidence="7 10">Belongs to the fluoride channel Fluc/FEX (TC 1.A.43) family.</text>
</comment>
<dbReference type="GO" id="GO:0005886">
    <property type="term" value="C:plasma membrane"/>
    <property type="evidence" value="ECO:0007669"/>
    <property type="project" value="UniProtKB-SubCell"/>
</dbReference>
<dbReference type="EMBL" id="AYXG01000165">
    <property type="protein sequence ID" value="EWC60251.1"/>
    <property type="molecule type" value="Genomic_DNA"/>
</dbReference>
<gene>
    <name evidence="10" type="primary">fluC</name>
    <name evidence="10" type="synonym">crcB</name>
    <name evidence="11" type="ORF">UO65_4359</name>
</gene>
<evidence type="ECO:0000256" key="4">
    <source>
        <dbReference type="ARBA" id="ARBA00022989"/>
    </source>
</evidence>
<dbReference type="PATRIC" id="fig|909613.9.peg.4363"/>
<evidence type="ECO:0000256" key="10">
    <source>
        <dbReference type="HAMAP-Rule" id="MF_00454"/>
    </source>
</evidence>
<keyword evidence="10" id="KW-0479">Metal-binding</keyword>
<evidence type="ECO:0000256" key="1">
    <source>
        <dbReference type="ARBA" id="ARBA00004651"/>
    </source>
</evidence>
<name>W7IV12_9PSEU</name>
<feature type="binding site" evidence="10">
    <location>
        <position position="76"/>
    </location>
    <ligand>
        <name>Na(+)</name>
        <dbReference type="ChEBI" id="CHEBI:29101"/>
        <note>structural</note>
    </ligand>
</feature>
<dbReference type="STRING" id="909613.UO65_4359"/>
<proteinExistence type="inferred from homology"/>
<comment type="function">
    <text evidence="9 10">Fluoride-specific ion channel. Important for reducing fluoride concentration in the cell, thus reducing its toxicity.</text>
</comment>
<evidence type="ECO:0000256" key="8">
    <source>
        <dbReference type="ARBA" id="ARBA00035585"/>
    </source>
</evidence>
<comment type="activity regulation">
    <text evidence="10">Na(+) is not transported, but it plays an essential structural role and its presence is essential for fluoride channel function.</text>
</comment>
<keyword evidence="12" id="KW-1185">Reference proteome</keyword>
<feature type="binding site" evidence="10">
    <location>
        <position position="73"/>
    </location>
    <ligand>
        <name>Na(+)</name>
        <dbReference type="ChEBI" id="CHEBI:29101"/>
        <note>structural</note>
    </ligand>
</feature>
<dbReference type="OrthoDB" id="4408652at2"/>
<feature type="transmembrane region" description="Helical" evidence="10">
    <location>
        <begin position="34"/>
        <end position="53"/>
    </location>
</feature>
<dbReference type="PANTHER" id="PTHR28259:SF1">
    <property type="entry name" value="FLUORIDE EXPORT PROTEIN 1-RELATED"/>
    <property type="match status" value="1"/>
</dbReference>
<keyword evidence="10" id="KW-0915">Sodium</keyword>
<feature type="transmembrane region" description="Helical" evidence="10">
    <location>
        <begin position="95"/>
        <end position="115"/>
    </location>
</feature>
<dbReference type="GO" id="GO:0062054">
    <property type="term" value="F:fluoride channel activity"/>
    <property type="evidence" value="ECO:0007669"/>
    <property type="project" value="UniProtKB-UniRule"/>
</dbReference>
<accession>W7IV12</accession>
<dbReference type="GO" id="GO:0046872">
    <property type="term" value="F:metal ion binding"/>
    <property type="evidence" value="ECO:0007669"/>
    <property type="project" value="UniProtKB-KW"/>
</dbReference>
<evidence type="ECO:0000313" key="11">
    <source>
        <dbReference type="EMBL" id="EWC60251.1"/>
    </source>
</evidence>
<keyword evidence="2 10" id="KW-1003">Cell membrane</keyword>
<comment type="catalytic activity">
    <reaction evidence="8">
        <text>fluoride(in) = fluoride(out)</text>
        <dbReference type="Rhea" id="RHEA:76159"/>
        <dbReference type="ChEBI" id="CHEBI:17051"/>
    </reaction>
    <physiologicalReaction direction="left-to-right" evidence="8">
        <dbReference type="Rhea" id="RHEA:76160"/>
    </physiologicalReaction>
</comment>
<dbReference type="AlphaFoldDB" id="W7IV12"/>
<evidence type="ECO:0000256" key="6">
    <source>
        <dbReference type="ARBA" id="ARBA00023303"/>
    </source>
</evidence>
<evidence type="ECO:0000256" key="2">
    <source>
        <dbReference type="ARBA" id="ARBA00022475"/>
    </source>
</evidence>
<keyword evidence="6 10" id="KW-0407">Ion channel</keyword>
<evidence type="ECO:0000313" key="12">
    <source>
        <dbReference type="Proteomes" id="UP000019277"/>
    </source>
</evidence>
<protein>
    <recommendedName>
        <fullName evidence="10">Fluoride-specific ion channel FluC</fullName>
    </recommendedName>
</protein>
<evidence type="ECO:0000256" key="3">
    <source>
        <dbReference type="ARBA" id="ARBA00022692"/>
    </source>
</evidence>
<sequence length="120" mass="12224">MRINAAVLAAVSAGGVLGALARYGLGTLLPAPWATWLVNVSGCLLIGALMAVITRTGPHSPLLRPFLGVGFLGGYTTFSTAVVDTVHLPPPTALLYLFGTLFAAVPAVALGWAAAAKVLR</sequence>
<evidence type="ECO:0000256" key="5">
    <source>
        <dbReference type="ARBA" id="ARBA00023136"/>
    </source>
</evidence>
<comment type="subcellular location">
    <subcellularLocation>
        <location evidence="1 10">Cell membrane</location>
        <topology evidence="1 10">Multi-pass membrane protein</topology>
    </subcellularLocation>
</comment>
<keyword evidence="3 10" id="KW-0812">Transmembrane</keyword>
<evidence type="ECO:0000256" key="9">
    <source>
        <dbReference type="ARBA" id="ARBA00049940"/>
    </source>
</evidence>
<dbReference type="Proteomes" id="UP000019277">
    <property type="component" value="Unassembled WGS sequence"/>
</dbReference>
<dbReference type="InterPro" id="IPR003691">
    <property type="entry name" value="FluC"/>
</dbReference>